<keyword evidence="2" id="KW-1185">Reference proteome</keyword>
<sequence length="319" mass="35507">MQRTTLPRSAGGVRWDGLALGVDGPARPPLRAEVADGRRLVLFQGDQVVLLARQRVTHRGVHYARTGQYTSPVPPLRAALARTYRESCADEDAWLARWAHHFATALRESINGPLHEGGWRLTSGRPHHWGIAANWARLSQHDPAIGHITWFGYRDPEEDARDMLPLHQLSGSGTARVKAYRRQHREGVLPPVLLWWVSGLDTFLVLDGHDRLVAALAEAGRPHVLALARERPDQWATCYAQPLISHHAEQVTGLERAHAECAPLIETLTRAADRRLGRQLHELTTAPAPTWSWPLPGGPAAWDALARQHAPGWHPDTDN</sequence>
<organism evidence="1 2">
    <name type="scientific">Streptomyces glebosus</name>
    <dbReference type="NCBI Taxonomy" id="249580"/>
    <lineage>
        <taxon>Bacteria</taxon>
        <taxon>Bacillati</taxon>
        <taxon>Actinomycetota</taxon>
        <taxon>Actinomycetes</taxon>
        <taxon>Kitasatosporales</taxon>
        <taxon>Streptomycetaceae</taxon>
        <taxon>Streptomyces</taxon>
    </lineage>
</organism>
<dbReference type="Proteomes" id="UP000430079">
    <property type="component" value="Unassembled WGS sequence"/>
</dbReference>
<proteinExistence type="predicted"/>
<accession>A0A640SP24</accession>
<name>A0A640SP24_9ACTN</name>
<dbReference type="EMBL" id="BLIO01000001">
    <property type="protein sequence ID" value="GFE13149.1"/>
    <property type="molecule type" value="Genomic_DNA"/>
</dbReference>
<dbReference type="RefSeq" id="WP_190145154.1">
    <property type="nucleotide sequence ID" value="NZ_BLIO01000001.1"/>
</dbReference>
<comment type="caution">
    <text evidence="1">The sequence shown here is derived from an EMBL/GenBank/DDBJ whole genome shotgun (WGS) entry which is preliminary data.</text>
</comment>
<reference evidence="1 2" key="1">
    <citation type="submission" date="2019-12" db="EMBL/GenBank/DDBJ databases">
        <title>Whole genome shotgun sequence of Streptomyces hygroscopicus subsp. glebosus NBRC 13786.</title>
        <authorList>
            <person name="Ichikawa N."/>
            <person name="Kimura A."/>
            <person name="Kitahashi Y."/>
            <person name="Komaki H."/>
            <person name="Tamura T."/>
        </authorList>
    </citation>
    <scope>NUCLEOTIDE SEQUENCE [LARGE SCALE GENOMIC DNA]</scope>
    <source>
        <strain evidence="1 2">NBRC 13786</strain>
    </source>
</reference>
<evidence type="ECO:0000313" key="1">
    <source>
        <dbReference type="EMBL" id="GFE13149.1"/>
    </source>
</evidence>
<evidence type="ECO:0000313" key="2">
    <source>
        <dbReference type="Proteomes" id="UP000430079"/>
    </source>
</evidence>
<protein>
    <submittedName>
        <fullName evidence="1">Uncharacterized protein</fullName>
    </submittedName>
</protein>
<dbReference type="AlphaFoldDB" id="A0A640SP24"/>
<gene>
    <name evidence="1" type="ORF">Sgleb_11960</name>
</gene>